<evidence type="ECO:0000256" key="5">
    <source>
        <dbReference type="PIRNR" id="PIRNR039099"/>
    </source>
</evidence>
<evidence type="ECO:0000313" key="7">
    <source>
        <dbReference type="EMBL" id="KAF9579856.1"/>
    </source>
</evidence>
<evidence type="ECO:0000256" key="2">
    <source>
        <dbReference type="ARBA" id="ARBA00006868"/>
    </source>
</evidence>
<name>A0A9P6FRG8_9FUNG</name>
<dbReference type="PANTHER" id="PTHR10953">
    <property type="entry name" value="UBIQUITIN-ACTIVATING ENZYME E1"/>
    <property type="match status" value="1"/>
</dbReference>
<evidence type="ECO:0000259" key="6">
    <source>
        <dbReference type="Pfam" id="PF00899"/>
    </source>
</evidence>
<dbReference type="Gene3D" id="3.40.50.720">
    <property type="entry name" value="NAD(P)-binding Rossmann-like Domain"/>
    <property type="match status" value="2"/>
</dbReference>
<dbReference type="InterPro" id="IPR030667">
    <property type="entry name" value="APP-BP1"/>
</dbReference>
<comment type="function">
    <text evidence="5">Regulatory subunit of the dimeric UBA3-ULA1 E1 enzyme.</text>
</comment>
<organism evidence="7 8">
    <name type="scientific">Lunasporangiospora selenospora</name>
    <dbReference type="NCBI Taxonomy" id="979761"/>
    <lineage>
        <taxon>Eukaryota</taxon>
        <taxon>Fungi</taxon>
        <taxon>Fungi incertae sedis</taxon>
        <taxon>Mucoromycota</taxon>
        <taxon>Mortierellomycotina</taxon>
        <taxon>Mortierellomycetes</taxon>
        <taxon>Mortierellales</taxon>
        <taxon>Mortierellaceae</taxon>
        <taxon>Lunasporangiospora</taxon>
    </lineage>
</organism>
<reference evidence="7" key="1">
    <citation type="journal article" date="2020" name="Fungal Divers.">
        <title>Resolving the Mortierellaceae phylogeny through synthesis of multi-gene phylogenetics and phylogenomics.</title>
        <authorList>
            <person name="Vandepol N."/>
            <person name="Liber J."/>
            <person name="Desiro A."/>
            <person name="Na H."/>
            <person name="Kennedy M."/>
            <person name="Barry K."/>
            <person name="Grigoriev I.V."/>
            <person name="Miller A.N."/>
            <person name="O'Donnell K."/>
            <person name="Stajich J.E."/>
            <person name="Bonito G."/>
        </authorList>
    </citation>
    <scope>NUCLEOTIDE SEQUENCE</scope>
    <source>
        <strain evidence="7">KOD1015</strain>
    </source>
</reference>
<dbReference type="FunFam" id="3.40.50.720:FF:000475">
    <property type="entry name" value="NEDD8-activating enzyme E1 regulatory subunit"/>
    <property type="match status" value="1"/>
</dbReference>
<comment type="caution">
    <text evidence="7">The sequence shown here is derived from an EMBL/GenBank/DDBJ whole genome shotgun (WGS) entry which is preliminary data.</text>
</comment>
<evidence type="ECO:0000256" key="1">
    <source>
        <dbReference type="ARBA" id="ARBA00005032"/>
    </source>
</evidence>
<dbReference type="PIRSF" id="PIRSF039099">
    <property type="entry name" value="APP-BP1"/>
    <property type="match status" value="1"/>
</dbReference>
<dbReference type="InterPro" id="IPR035985">
    <property type="entry name" value="Ubiquitin-activating_enz"/>
</dbReference>
<dbReference type="CDD" id="cd01493">
    <property type="entry name" value="APPBP1_RUB"/>
    <property type="match status" value="1"/>
</dbReference>
<protein>
    <recommendedName>
        <fullName evidence="3 5">NEDD8-activating enzyme E1 regulatory subunit</fullName>
    </recommendedName>
</protein>
<keyword evidence="4 5" id="KW-0833">Ubl conjugation pathway</keyword>
<feature type="domain" description="THIF-type NAD/FAD binding fold" evidence="6">
    <location>
        <begin position="8"/>
        <end position="144"/>
    </location>
</feature>
<dbReference type="Proteomes" id="UP000780801">
    <property type="component" value="Unassembled WGS sequence"/>
</dbReference>
<sequence>MDAKTQKYDRQLRLWGNTGQNALEAAHILLVNATAVGCEILKNLVLPGIGQFTVVDAGQVTLSDIGSNFFLDSDSLGQSRAQKAHEHLQELNEDVKGHWVAKDIASILDENPGYLAQFSLVIATNVTRQTAEKLAALCWNNGRDEKEGGYQSPAGKKETTFVWVKTVGLVGSARLAVPEHVIVETHPDSIADLRIDSPFPELVDYGKWFNFETEDGLEFGHIPYVAILLKYIEEWKQQNDGKMPSTYAEKNQLKANIRAGMRSPDDENFEEAINSVLRTCQPTVVPSSIKELFNDPKCENLTAESTNFWILARSTRDFVNGQGSSGFLPLSGTIPDMKAQSDSYVALQTMQVNTYKTKAKMDVQDVSRIVESWLEKLGLAAGLIPLQEIESFCKYSAFLKVIRYRSLQEEYQNPNTLQIASWLSDPDSVFPYYVLLRASDSFYDDHGRYPGVGESWKEDVDHLHTNVTTLLQSLGAENDAVSKDLTHEICRYGNEAVHNIASFMGGVVSQEIIKLITHQYIPMNNTFIFDGTRSVSAVFAL</sequence>
<dbReference type="GO" id="GO:0045116">
    <property type="term" value="P:protein neddylation"/>
    <property type="evidence" value="ECO:0007669"/>
    <property type="project" value="UniProtKB-UniRule"/>
</dbReference>
<dbReference type="InterPro" id="IPR045886">
    <property type="entry name" value="ThiF/MoeB/HesA"/>
</dbReference>
<evidence type="ECO:0000256" key="3">
    <source>
        <dbReference type="ARBA" id="ARBA00015407"/>
    </source>
</evidence>
<dbReference type="OrthoDB" id="1708823at2759"/>
<dbReference type="InterPro" id="IPR000594">
    <property type="entry name" value="ThiF_NAD_FAD-bd"/>
</dbReference>
<dbReference type="SUPFAM" id="SSF69572">
    <property type="entry name" value="Activating enzymes of the ubiquitin-like proteins"/>
    <property type="match status" value="1"/>
</dbReference>
<gene>
    <name evidence="7" type="primary">NAE1</name>
    <name evidence="7" type="ORF">BGW38_003712</name>
</gene>
<evidence type="ECO:0000313" key="8">
    <source>
        <dbReference type="Proteomes" id="UP000780801"/>
    </source>
</evidence>
<proteinExistence type="inferred from homology"/>
<dbReference type="AlphaFoldDB" id="A0A9P6FRG8"/>
<keyword evidence="8" id="KW-1185">Reference proteome</keyword>
<comment type="pathway">
    <text evidence="1 5">Protein modification; protein neddylation.</text>
</comment>
<dbReference type="GO" id="GO:0005737">
    <property type="term" value="C:cytoplasm"/>
    <property type="evidence" value="ECO:0007669"/>
    <property type="project" value="TreeGrafter"/>
</dbReference>
<dbReference type="EMBL" id="JAABOA010002447">
    <property type="protein sequence ID" value="KAF9579856.1"/>
    <property type="molecule type" value="Genomic_DNA"/>
</dbReference>
<dbReference type="GO" id="GO:0019781">
    <property type="term" value="F:NEDD8 activating enzyme activity"/>
    <property type="evidence" value="ECO:0007669"/>
    <property type="project" value="UniProtKB-UniRule"/>
</dbReference>
<accession>A0A9P6FRG8</accession>
<evidence type="ECO:0000256" key="4">
    <source>
        <dbReference type="ARBA" id="ARBA00022786"/>
    </source>
</evidence>
<comment type="similarity">
    <text evidence="2 5">Belongs to the ubiquitin-activating E1 family. ULA1 subfamily.</text>
</comment>
<dbReference type="Pfam" id="PF00899">
    <property type="entry name" value="ThiF"/>
    <property type="match status" value="1"/>
</dbReference>
<dbReference type="PANTHER" id="PTHR10953:SF29">
    <property type="entry name" value="NEDD8-ACTIVATING ENZYME E1 REGULATORY SUBUNIT"/>
    <property type="match status" value="1"/>
</dbReference>